<feature type="compositionally biased region" description="Acidic residues" evidence="2">
    <location>
        <begin position="132"/>
        <end position="141"/>
    </location>
</feature>
<evidence type="ECO:0000256" key="1">
    <source>
        <dbReference type="ARBA" id="ARBA00005476"/>
    </source>
</evidence>
<comment type="caution">
    <text evidence="4">The sequence shown here is derived from an EMBL/GenBank/DDBJ whole genome shotgun (WGS) entry which is preliminary data.</text>
</comment>
<evidence type="ECO:0000256" key="2">
    <source>
        <dbReference type="SAM" id="MobiDB-lite"/>
    </source>
</evidence>
<feature type="compositionally biased region" description="Basic and acidic residues" evidence="2">
    <location>
        <begin position="349"/>
        <end position="367"/>
    </location>
</feature>
<comment type="similarity">
    <text evidence="1">Belongs to the lipin family.</text>
</comment>
<dbReference type="InterPro" id="IPR031315">
    <property type="entry name" value="LNS2/PITP"/>
</dbReference>
<feature type="compositionally biased region" description="Low complexity" evidence="2">
    <location>
        <begin position="387"/>
        <end position="396"/>
    </location>
</feature>
<dbReference type="PANTHER" id="PTHR12181">
    <property type="entry name" value="LIPIN"/>
    <property type="match status" value="1"/>
</dbReference>
<dbReference type="Pfam" id="PF04571">
    <property type="entry name" value="Lipin_N"/>
    <property type="match status" value="1"/>
</dbReference>
<dbReference type="EMBL" id="JAQMWT010000466">
    <property type="protein sequence ID" value="KAJ8600905.1"/>
    <property type="molecule type" value="Genomic_DNA"/>
</dbReference>
<dbReference type="InterPro" id="IPR007651">
    <property type="entry name" value="Lipin_N"/>
</dbReference>
<protein>
    <recommendedName>
        <fullName evidence="3">LNS2/PITP domain-containing protein</fullName>
    </recommendedName>
</protein>
<sequence>MTSIIRWASNSLSSALDMNSAMLSGAIDVVVVEQPNGELQSSPFHVRFGKLQLLKAKGEIVHIRVNGVEAPLKMRLGSAGEAFFVERAREEEPARVEEVPASSEPEETVEATVEDKGEEVAAPSEGAVPPSEEGEAEEAEEVATSPPTRDLSAVLPKWYTQRMVSDEDSHSQDEEMLLAALEFREQQQARKFERAENESSSSTKTDDDQSSLSGVEDMSGVDEEDRREPASIEEQPTDNSWIWSYGSLPRRLHNAISSTVSSKSTPDAERPEVEAVLSDIITRVVEDAELTTEIPALGGEESPEPQPMGKSDQAPARTLLRMLWKRTMSARSTTTKDEGTAPEEDDEEQQRHDVALDDAEEHHPRVIEEEDVVVVVETAQQPRVDASSSSSSSSSSPQEEDVVVVVETAQQPRVEAASSPLEDKEPRGAAPPQYELVIRGDEVVDEQYFRSNSREIIADPRLRVRAGGAVELTLSEALPELVALAVFGSASTPAERVHDARATMASAQTTTTTTTTTTIIEGGRDEEDRENEVVPEETNAPEVTEGAPLEEGGFKLVRNILSELPSEQQSDIAAAVAAAAEDDQIELGSSDNLAALVALDQINPELSSTGNLAALISNTDLKAAFVQGMRKRSETNLAAENSSSTVVGFPLDAHGSSSSLEEPQKKERPRSASVGGGAPEQRGGLRLRSSSAGREAEATSFSIPEKKKKKNTTTTAAAAAAETSPSDATEGVAARPSPRDAPAPAHHRRRSSSRGEKGRKFFPYRKTLRPSARQIASLSLKRGANSVEFFVRKAKGEQVVSATVYRWPRSSKCVFAEVDGVIASGGVAPLQLLARRLGSNSKQQHSGVAELFTTVARNGYRIIYVTTRAIGVASSTRGALEQLWEGDVGLPRAPVLLAPGSLLDSAYYSGDFDARRFKTAALTNILALFPGRNPLWAAVARGRDDVSPYLDAGVPRGRVFRIYLDGDPQRPPVLGGFDSTGAVVSSYKRLNSLVHQTFPAFQDDDFSGRESATEYLRPLRDTHDDRFNDLNFWKLPPPKLLEKPLDLPAPAPAPLSPVDSPRDASPPGISDPPDSRKLSTISAAISTLKAAAVEVASPVVAKVAPFANNSNNNNNKFDDTTSAAAAASTSSSTSSTSIATTTTTSSRGGGLSTVLERHSI</sequence>
<dbReference type="Proteomes" id="UP001230188">
    <property type="component" value="Unassembled WGS sequence"/>
</dbReference>
<name>A0AAD7U9X3_9STRA</name>
<feature type="compositionally biased region" description="Low complexity" evidence="2">
    <location>
        <begin position="120"/>
        <end position="131"/>
    </location>
</feature>
<feature type="region of interest" description="Disordered" evidence="2">
    <location>
        <begin position="163"/>
        <end position="182"/>
    </location>
</feature>
<accession>A0AAD7U9X3</accession>
<dbReference type="Pfam" id="PF08235">
    <property type="entry name" value="LNS2"/>
    <property type="match status" value="1"/>
</dbReference>
<feature type="compositionally biased region" description="Low complexity" evidence="2">
    <location>
        <begin position="1127"/>
        <end position="1146"/>
    </location>
</feature>
<organism evidence="4 5">
    <name type="scientific">Chrysophaeum taylorii</name>
    <dbReference type="NCBI Taxonomy" id="2483200"/>
    <lineage>
        <taxon>Eukaryota</taxon>
        <taxon>Sar</taxon>
        <taxon>Stramenopiles</taxon>
        <taxon>Ochrophyta</taxon>
        <taxon>Pelagophyceae</taxon>
        <taxon>Pelagomonadales</taxon>
        <taxon>Pelagomonadaceae</taxon>
        <taxon>Chrysophaeum</taxon>
    </lineage>
</organism>
<gene>
    <name evidence="4" type="ORF">CTAYLR_005044</name>
</gene>
<feature type="region of interest" description="Disordered" evidence="2">
    <location>
        <begin position="90"/>
        <end position="154"/>
    </location>
</feature>
<feature type="region of interest" description="Disordered" evidence="2">
    <location>
        <begin position="1127"/>
        <end position="1160"/>
    </location>
</feature>
<feature type="compositionally biased region" description="Low complexity" evidence="2">
    <location>
        <begin position="733"/>
        <end position="744"/>
    </location>
</feature>
<reference evidence="4" key="1">
    <citation type="submission" date="2023-01" db="EMBL/GenBank/DDBJ databases">
        <title>Metagenome sequencing of chrysophaentin producing Chrysophaeum taylorii.</title>
        <authorList>
            <person name="Davison J."/>
            <person name="Bewley C."/>
        </authorList>
    </citation>
    <scope>NUCLEOTIDE SEQUENCE</scope>
    <source>
        <strain evidence="4">NIES-1699</strain>
    </source>
</reference>
<proteinExistence type="inferred from homology"/>
<dbReference type="PANTHER" id="PTHR12181:SF12">
    <property type="entry name" value="PHOSPHATIDATE PHOSPHATASE"/>
    <property type="match status" value="1"/>
</dbReference>
<feature type="compositionally biased region" description="Acidic residues" evidence="2">
    <location>
        <begin position="524"/>
        <end position="535"/>
    </location>
</feature>
<keyword evidence="5" id="KW-1185">Reference proteome</keyword>
<feature type="region of interest" description="Disordered" evidence="2">
    <location>
        <begin position="648"/>
        <end position="760"/>
    </location>
</feature>
<dbReference type="InterPro" id="IPR013209">
    <property type="entry name" value="LNS2"/>
</dbReference>
<dbReference type="InterPro" id="IPR026058">
    <property type="entry name" value="LIPIN"/>
</dbReference>
<evidence type="ECO:0000313" key="5">
    <source>
        <dbReference type="Proteomes" id="UP001230188"/>
    </source>
</evidence>
<evidence type="ECO:0000259" key="3">
    <source>
        <dbReference type="SMART" id="SM00775"/>
    </source>
</evidence>
<dbReference type="GO" id="GO:0008195">
    <property type="term" value="F:phosphatidate phosphatase activity"/>
    <property type="evidence" value="ECO:0007669"/>
    <property type="project" value="TreeGrafter"/>
</dbReference>
<feature type="compositionally biased region" description="Basic and acidic residues" evidence="2">
    <location>
        <begin position="164"/>
        <end position="173"/>
    </location>
</feature>
<evidence type="ECO:0000313" key="4">
    <source>
        <dbReference type="EMBL" id="KAJ8600905.1"/>
    </source>
</evidence>
<feature type="region of interest" description="Disordered" evidence="2">
    <location>
        <begin position="291"/>
        <end position="402"/>
    </location>
</feature>
<feature type="region of interest" description="Disordered" evidence="2">
    <location>
        <begin position="522"/>
        <end position="546"/>
    </location>
</feature>
<feature type="region of interest" description="Disordered" evidence="2">
    <location>
        <begin position="1044"/>
        <end position="1077"/>
    </location>
</feature>
<feature type="region of interest" description="Disordered" evidence="2">
    <location>
        <begin position="188"/>
        <end position="244"/>
    </location>
</feature>
<feature type="compositionally biased region" description="Basic and acidic residues" evidence="2">
    <location>
        <begin position="188"/>
        <end position="197"/>
    </location>
</feature>
<feature type="compositionally biased region" description="Low complexity" evidence="2">
    <location>
        <begin position="712"/>
        <end position="723"/>
    </location>
</feature>
<dbReference type="SMART" id="SM00775">
    <property type="entry name" value="LNS2"/>
    <property type="match status" value="1"/>
</dbReference>
<dbReference type="AlphaFoldDB" id="A0AAD7U9X3"/>
<feature type="domain" description="LNS2/PITP" evidence="3">
    <location>
        <begin position="813"/>
        <end position="971"/>
    </location>
</feature>